<comment type="caution">
    <text evidence="1">The sequence shown here is derived from an EMBL/GenBank/DDBJ whole genome shotgun (WGS) entry which is preliminary data.</text>
</comment>
<organism evidence="1 2">
    <name type="scientific">Tanacetum coccineum</name>
    <dbReference type="NCBI Taxonomy" id="301880"/>
    <lineage>
        <taxon>Eukaryota</taxon>
        <taxon>Viridiplantae</taxon>
        <taxon>Streptophyta</taxon>
        <taxon>Embryophyta</taxon>
        <taxon>Tracheophyta</taxon>
        <taxon>Spermatophyta</taxon>
        <taxon>Magnoliopsida</taxon>
        <taxon>eudicotyledons</taxon>
        <taxon>Gunneridae</taxon>
        <taxon>Pentapetalae</taxon>
        <taxon>asterids</taxon>
        <taxon>campanulids</taxon>
        <taxon>Asterales</taxon>
        <taxon>Asteraceae</taxon>
        <taxon>Asteroideae</taxon>
        <taxon>Anthemideae</taxon>
        <taxon>Anthemidinae</taxon>
        <taxon>Tanacetum</taxon>
    </lineage>
</organism>
<evidence type="ECO:0000313" key="2">
    <source>
        <dbReference type="Proteomes" id="UP001151760"/>
    </source>
</evidence>
<dbReference type="Proteomes" id="UP001151760">
    <property type="component" value="Unassembled WGS sequence"/>
</dbReference>
<reference evidence="1" key="2">
    <citation type="submission" date="2022-01" db="EMBL/GenBank/DDBJ databases">
        <authorList>
            <person name="Yamashiro T."/>
            <person name="Shiraishi A."/>
            <person name="Satake H."/>
            <person name="Nakayama K."/>
        </authorList>
    </citation>
    <scope>NUCLEOTIDE SEQUENCE</scope>
</reference>
<reference evidence="1" key="1">
    <citation type="journal article" date="2022" name="Int. J. Mol. Sci.">
        <title>Draft Genome of Tanacetum Coccineum: Genomic Comparison of Closely Related Tanacetum-Family Plants.</title>
        <authorList>
            <person name="Yamashiro T."/>
            <person name="Shiraishi A."/>
            <person name="Nakayama K."/>
            <person name="Satake H."/>
        </authorList>
    </citation>
    <scope>NUCLEOTIDE SEQUENCE</scope>
</reference>
<name>A0ABQ5ELR3_9ASTR</name>
<sequence>MTTANQGMSVEEIKRIVAQRVEILSKALRIYELINQTKQRENKVAGNDSNKRKWEGAIFTILASVQKNVAIANGGVTKQEIVRSQSRERNKGP</sequence>
<keyword evidence="2" id="KW-1185">Reference proteome</keyword>
<accession>A0ABQ5ELR3</accession>
<dbReference type="EMBL" id="BQNB010016442">
    <property type="protein sequence ID" value="GJT51861.1"/>
    <property type="molecule type" value="Genomic_DNA"/>
</dbReference>
<evidence type="ECO:0000313" key="1">
    <source>
        <dbReference type="EMBL" id="GJT51861.1"/>
    </source>
</evidence>
<protein>
    <submittedName>
        <fullName evidence="1">Uncharacterized protein</fullName>
    </submittedName>
</protein>
<gene>
    <name evidence="1" type="ORF">Tco_0978018</name>
</gene>
<proteinExistence type="predicted"/>